<keyword evidence="2" id="KW-1185">Reference proteome</keyword>
<dbReference type="Proteomes" id="UP000000490">
    <property type="component" value="Chromosome"/>
</dbReference>
<reference evidence="1" key="1">
    <citation type="submission" date="2011-05" db="EMBL/GenBank/DDBJ databases">
        <authorList>
            <person name="Kuske C.R."/>
            <person name="Challacombe J.F."/>
            <person name="Siddaramappa S."/>
            <person name="Petersen J.M."/>
            <person name="Bruce D.C."/>
        </authorList>
    </citation>
    <scope>NUCLEOTIDE SEQUENCE</scope>
    <source>
        <strain evidence="1">TX077308</strain>
    </source>
</reference>
<sequence length="58" mass="6715">MNMADEIIDLFSQKHYPKVTKVKNGNLIKYYNDCIVAIFPTAKTSQKAMIVSVGYTWW</sequence>
<dbReference type="EMBL" id="CP002872">
    <property type="protein sequence ID" value="AEI36392.1"/>
    <property type="molecule type" value="Genomic_DNA"/>
</dbReference>
<accession>A0ABM5MAW9</accession>
<dbReference type="RefSeq" id="WP_013923224.1">
    <property type="nucleotide sequence ID" value="NC_015696.1"/>
</dbReference>
<organism evidence="1 2">
    <name type="scientific">Francisella salina</name>
    <dbReference type="NCBI Taxonomy" id="573569"/>
    <lineage>
        <taxon>Bacteria</taxon>
        <taxon>Pseudomonadati</taxon>
        <taxon>Pseudomonadota</taxon>
        <taxon>Gammaproteobacteria</taxon>
        <taxon>Thiotrichales</taxon>
        <taxon>Francisellaceae</taxon>
        <taxon>Francisella</taxon>
    </lineage>
</organism>
<proteinExistence type="predicted"/>
<gene>
    <name evidence="1" type="ordered locus">F7308_1467</name>
</gene>
<evidence type="ECO:0000313" key="1">
    <source>
        <dbReference type="EMBL" id="AEI36392.1"/>
    </source>
</evidence>
<evidence type="ECO:0000313" key="2">
    <source>
        <dbReference type="Proteomes" id="UP000000490"/>
    </source>
</evidence>
<name>A0ABM5MAW9_FRAST</name>
<protein>
    <submittedName>
        <fullName evidence="1">Uncharacterized protein</fullName>
    </submittedName>
</protein>